<feature type="region of interest" description="Disordered" evidence="1">
    <location>
        <begin position="167"/>
        <end position="187"/>
    </location>
</feature>
<gene>
    <name evidence="3" type="ORF">BSZ32_08050</name>
</gene>
<comment type="caution">
    <text evidence="3">The sequence shown here is derived from an EMBL/GenBank/DDBJ whole genome shotgun (WGS) entry which is preliminary data.</text>
</comment>
<dbReference type="OrthoDB" id="191838at2"/>
<accession>A0A2S7U0E0</accession>
<sequence length="346" mass="39629">MKTLSITITSLTLSMGALFAQDATPNKEPAKAPMTLEERKASIPSIEAHIQERRDRLDEIGGDVLRLDDRLETKVDKIVNKLASLKDSDGSRRRVSQIKMAAMENLVDNAKKYQSRRAELIRELGKHKPSQPKDYVEGDLKRTDDRVEKRVAQVLLLSKSFSQEKDVQKYTGGGSRRHYGRNNDGYSYERISDEYRQNNRDKSMNKKQRDAVKAALKKSVTRYESLANGVTQKLKSTEISAEYRSLLESEQSHYMQVLENRKSQLTDFVLVDTPNTKAISQSQAIDIERALDDAADDFQSDIRLIKQKYSEIVDERRRIQKLEVNLAARKKWLEDYEAGKVKVSAE</sequence>
<evidence type="ECO:0000313" key="3">
    <source>
        <dbReference type="EMBL" id="PQJ28468.1"/>
    </source>
</evidence>
<dbReference type="RefSeq" id="WP_105042970.1">
    <property type="nucleotide sequence ID" value="NZ_MQWA01000001.1"/>
</dbReference>
<name>A0A2S7U0E0_9BACT</name>
<dbReference type="Proteomes" id="UP000239907">
    <property type="component" value="Unassembled WGS sequence"/>
</dbReference>
<evidence type="ECO:0000313" key="4">
    <source>
        <dbReference type="Proteomes" id="UP000239907"/>
    </source>
</evidence>
<keyword evidence="2" id="KW-0732">Signal</keyword>
<evidence type="ECO:0000256" key="1">
    <source>
        <dbReference type="SAM" id="MobiDB-lite"/>
    </source>
</evidence>
<protein>
    <submittedName>
        <fullName evidence="3">Uncharacterized protein</fullName>
    </submittedName>
</protein>
<dbReference type="EMBL" id="MQWA01000001">
    <property type="protein sequence ID" value="PQJ28468.1"/>
    <property type="molecule type" value="Genomic_DNA"/>
</dbReference>
<organism evidence="3 4">
    <name type="scientific">Rubritalea profundi</name>
    <dbReference type="NCBI Taxonomy" id="1658618"/>
    <lineage>
        <taxon>Bacteria</taxon>
        <taxon>Pseudomonadati</taxon>
        <taxon>Verrucomicrobiota</taxon>
        <taxon>Verrucomicrobiia</taxon>
        <taxon>Verrucomicrobiales</taxon>
        <taxon>Rubritaleaceae</taxon>
        <taxon>Rubritalea</taxon>
    </lineage>
</organism>
<dbReference type="AlphaFoldDB" id="A0A2S7U0E0"/>
<reference evidence="3 4" key="1">
    <citation type="submission" date="2016-12" db="EMBL/GenBank/DDBJ databases">
        <title>Study of bacterial adaptation to deep sea.</title>
        <authorList>
            <person name="Song J."/>
            <person name="Yoshizawa S."/>
            <person name="Kogure K."/>
        </authorList>
    </citation>
    <scope>NUCLEOTIDE SEQUENCE [LARGE SCALE GENOMIC DNA]</scope>
    <source>
        <strain evidence="3 4">SAORIC-165</strain>
    </source>
</reference>
<feature type="signal peptide" evidence="2">
    <location>
        <begin position="1"/>
        <end position="20"/>
    </location>
</feature>
<keyword evidence="4" id="KW-1185">Reference proteome</keyword>
<proteinExistence type="predicted"/>
<evidence type="ECO:0000256" key="2">
    <source>
        <dbReference type="SAM" id="SignalP"/>
    </source>
</evidence>
<feature type="chain" id="PRO_5015447618" evidence="2">
    <location>
        <begin position="21"/>
        <end position="346"/>
    </location>
</feature>